<feature type="region of interest" description="Disordered" evidence="3">
    <location>
        <begin position="1"/>
        <end position="27"/>
    </location>
</feature>
<evidence type="ECO:0000259" key="4">
    <source>
        <dbReference type="PROSITE" id="PS51000"/>
    </source>
</evidence>
<dbReference type="InterPro" id="IPR013196">
    <property type="entry name" value="HTH_11"/>
</dbReference>
<sequence>MSAARARRNMRRENVRQLRQREPDLSHRQIAERLGISKDTVRRDLDAIAEEAGADGAAPDASTAPQVSVVGTAGGAPDEPGESRRALPRRMAPLAGAPDLSQWPALRRDLAQMAQSGMSVEALVHQAVVAVAHGYRQALDRGELQPGDRFLVSGVTLRPAALLADRAVPDSAQRP</sequence>
<dbReference type="PROSITE" id="PS51000">
    <property type="entry name" value="HTH_DEOR_2"/>
    <property type="match status" value="1"/>
</dbReference>
<feature type="domain" description="HTH deoR-type" evidence="4">
    <location>
        <begin position="8"/>
        <end position="78"/>
    </location>
</feature>
<feature type="compositionally biased region" description="Low complexity" evidence="3">
    <location>
        <begin position="54"/>
        <end position="65"/>
    </location>
</feature>
<feature type="compositionally biased region" description="Basic residues" evidence="3">
    <location>
        <begin position="1"/>
        <end position="10"/>
    </location>
</feature>
<reference evidence="5" key="1">
    <citation type="submission" date="2022-10" db="EMBL/GenBank/DDBJ databases">
        <title>The complete genomes of actinobacterial strains from the NBC collection.</title>
        <authorList>
            <person name="Joergensen T.S."/>
            <person name="Alvarez Arevalo M."/>
            <person name="Sterndorff E.B."/>
            <person name="Faurdal D."/>
            <person name="Vuksanovic O."/>
            <person name="Mourched A.-S."/>
            <person name="Charusanti P."/>
            <person name="Shaw S."/>
            <person name="Blin K."/>
            <person name="Weber T."/>
        </authorList>
    </citation>
    <scope>NUCLEOTIDE SEQUENCE</scope>
    <source>
        <strain evidence="5">NBC_00093</strain>
    </source>
</reference>
<keyword evidence="1" id="KW-0805">Transcription regulation</keyword>
<dbReference type="Pfam" id="PF08279">
    <property type="entry name" value="HTH_11"/>
    <property type="match status" value="1"/>
</dbReference>
<feature type="compositionally biased region" description="Basic and acidic residues" evidence="3">
    <location>
        <begin position="11"/>
        <end position="27"/>
    </location>
</feature>
<evidence type="ECO:0000256" key="1">
    <source>
        <dbReference type="ARBA" id="ARBA00023015"/>
    </source>
</evidence>
<evidence type="ECO:0000256" key="3">
    <source>
        <dbReference type="SAM" id="MobiDB-lite"/>
    </source>
</evidence>
<evidence type="ECO:0000256" key="2">
    <source>
        <dbReference type="ARBA" id="ARBA00023163"/>
    </source>
</evidence>
<feature type="region of interest" description="Disordered" evidence="3">
    <location>
        <begin position="51"/>
        <end position="97"/>
    </location>
</feature>
<name>A0AAU1ZZM0_9ACTN</name>
<dbReference type="GO" id="GO:0003700">
    <property type="term" value="F:DNA-binding transcription factor activity"/>
    <property type="evidence" value="ECO:0007669"/>
    <property type="project" value="InterPro"/>
</dbReference>
<gene>
    <name evidence="5" type="ORF">OHA22_20885</name>
</gene>
<dbReference type="InterPro" id="IPR001387">
    <property type="entry name" value="Cro/C1-type_HTH"/>
</dbReference>
<keyword evidence="2" id="KW-0804">Transcription</keyword>
<organism evidence="5">
    <name type="scientific">Streptomyces sp. NBC_00093</name>
    <dbReference type="NCBI Taxonomy" id="2975649"/>
    <lineage>
        <taxon>Bacteria</taxon>
        <taxon>Bacillati</taxon>
        <taxon>Actinomycetota</taxon>
        <taxon>Actinomycetes</taxon>
        <taxon>Kitasatosporales</taxon>
        <taxon>Streptomycetaceae</taxon>
        <taxon>Streptomyces</taxon>
    </lineage>
</organism>
<dbReference type="Gene3D" id="1.10.10.10">
    <property type="entry name" value="Winged helix-like DNA-binding domain superfamily/Winged helix DNA-binding domain"/>
    <property type="match status" value="1"/>
</dbReference>
<proteinExistence type="predicted"/>
<accession>A0AAU1ZZM0</accession>
<dbReference type="InterPro" id="IPR001034">
    <property type="entry name" value="DeoR_HTH"/>
</dbReference>
<dbReference type="EMBL" id="CP108222">
    <property type="protein sequence ID" value="WTT17823.1"/>
    <property type="molecule type" value="Genomic_DNA"/>
</dbReference>
<protein>
    <submittedName>
        <fullName evidence="5">HTH domain-containing protein</fullName>
    </submittedName>
</protein>
<dbReference type="CDD" id="cd00093">
    <property type="entry name" value="HTH_XRE"/>
    <property type="match status" value="1"/>
</dbReference>
<dbReference type="InterPro" id="IPR036390">
    <property type="entry name" value="WH_DNA-bd_sf"/>
</dbReference>
<dbReference type="AlphaFoldDB" id="A0AAU1ZZM0"/>
<dbReference type="SUPFAM" id="SSF46785">
    <property type="entry name" value="Winged helix' DNA-binding domain"/>
    <property type="match status" value="1"/>
</dbReference>
<dbReference type="InterPro" id="IPR036388">
    <property type="entry name" value="WH-like_DNA-bd_sf"/>
</dbReference>
<evidence type="ECO:0000313" key="5">
    <source>
        <dbReference type="EMBL" id="WTT17823.1"/>
    </source>
</evidence>